<dbReference type="Pfam" id="PF03176">
    <property type="entry name" value="MMPL"/>
    <property type="match status" value="2"/>
</dbReference>
<accession>A0A4R3LDA6</accession>
<comment type="caution">
    <text evidence="9">The sequence shown here is derived from an EMBL/GenBank/DDBJ whole genome shotgun (WGS) entry which is preliminary data.</text>
</comment>
<dbReference type="PANTHER" id="PTHR33406">
    <property type="entry name" value="MEMBRANE PROTEIN MJ1562-RELATED"/>
    <property type="match status" value="1"/>
</dbReference>
<name>A0A4R3LDA6_9BACL</name>
<feature type="transmembrane region" description="Helical" evidence="7">
    <location>
        <begin position="622"/>
        <end position="641"/>
    </location>
</feature>
<evidence type="ECO:0000313" key="9">
    <source>
        <dbReference type="EMBL" id="TCS95456.1"/>
    </source>
</evidence>
<sequence>MFQPIKKLVQFTSSQKGAKITLLIWLAIIIILSGVAPTAKQYADNSSEGSVQENTPSEVAEQLLNEQFPSKEGLTALLVFHQKDPLTQKEIDQITKISQWLSSDQKPEHVASALPFHQFPKPIQDQLFSEDKTTLLFNIALEKDLDSDLVYETLQEVEKKVKEIGIGNMQFEITGPAGISADTITIFKNADFVLMLATIGLILVILLFIYRSPLLAITPLLIAAAVYQVVDRILGLAGKNDWFVVENQAISIMLILLFAVLTDYCLFIFSRFREELRKVDSKYEAMSEAISRVSEPILFSGGTVLMAMLTLFAAIFKPYNHFAPIFSVAIVVILIAGLTLIPSTFALMGRKAFWPFIPKKEGTKAQPKGIWNKIASFIMRKPFIPASILMIVLIGGAINASTINYSFNLLKSFPEDISSRQGFEILEEHYPKGELAPITVILKSEKEIELNSVFVKNIASLTKELQKQKGIDSVSPTAEELLQTPAKFPKNFLAEGKHAVKIKLVPKDNPYDQAAIDALQKLLDQKEDFLKTSGLNSSDYSLHFAGQTAKQLDVKQMNQRDTLWLFALVTVAITILLIFQTRSLVLPLVMIFTILLSYAGTLGFGWLIFHHLLGYDAISYRLPVYTFVFMVALGVDYNIMLVSRIREEAKKYPWREAVGRGVALTGGVISSAGTILAATFGVLITQPLQELFLFGLIMATGIMIDTFLVRGILLPSIMILIKGKPKNRHTDSTTLGA</sequence>
<feature type="transmembrane region" description="Helical" evidence="7">
    <location>
        <begin position="250"/>
        <end position="272"/>
    </location>
</feature>
<keyword evidence="10" id="KW-1185">Reference proteome</keyword>
<feature type="transmembrane region" description="Helical" evidence="7">
    <location>
        <begin position="293"/>
        <end position="316"/>
    </location>
</feature>
<feature type="transmembrane region" description="Helical" evidence="7">
    <location>
        <begin position="662"/>
        <end position="685"/>
    </location>
</feature>
<dbReference type="RefSeq" id="WP_131923462.1">
    <property type="nucleotide sequence ID" value="NZ_SMAG01000002.1"/>
</dbReference>
<protein>
    <submittedName>
        <fullName evidence="9">RND superfamily putative drug exporter</fullName>
    </submittedName>
</protein>
<dbReference type="PANTHER" id="PTHR33406:SF6">
    <property type="entry name" value="MEMBRANE PROTEIN YDGH-RELATED"/>
    <property type="match status" value="1"/>
</dbReference>
<organism evidence="9 10">
    <name type="scientific">Hazenella coriacea</name>
    <dbReference type="NCBI Taxonomy" id="1179467"/>
    <lineage>
        <taxon>Bacteria</taxon>
        <taxon>Bacillati</taxon>
        <taxon>Bacillota</taxon>
        <taxon>Bacilli</taxon>
        <taxon>Bacillales</taxon>
        <taxon>Thermoactinomycetaceae</taxon>
        <taxon>Hazenella</taxon>
    </lineage>
</organism>
<dbReference type="SUPFAM" id="SSF82866">
    <property type="entry name" value="Multidrug efflux transporter AcrB transmembrane domain"/>
    <property type="match status" value="2"/>
</dbReference>
<evidence type="ECO:0000256" key="2">
    <source>
        <dbReference type="ARBA" id="ARBA00010157"/>
    </source>
</evidence>
<keyword evidence="4 7" id="KW-0812">Transmembrane</keyword>
<dbReference type="Gene3D" id="1.20.1640.10">
    <property type="entry name" value="Multidrug efflux transporter AcrB transmembrane domain"/>
    <property type="match status" value="2"/>
</dbReference>
<dbReference type="PROSITE" id="PS50156">
    <property type="entry name" value="SSD"/>
    <property type="match status" value="1"/>
</dbReference>
<keyword evidence="3" id="KW-1003">Cell membrane</keyword>
<evidence type="ECO:0000256" key="6">
    <source>
        <dbReference type="ARBA" id="ARBA00023136"/>
    </source>
</evidence>
<feature type="domain" description="SSD" evidence="8">
    <location>
        <begin position="586"/>
        <end position="719"/>
    </location>
</feature>
<feature type="transmembrane region" description="Helical" evidence="7">
    <location>
        <begin position="586"/>
        <end position="610"/>
    </location>
</feature>
<evidence type="ECO:0000256" key="4">
    <source>
        <dbReference type="ARBA" id="ARBA00022692"/>
    </source>
</evidence>
<feature type="transmembrane region" description="Helical" evidence="7">
    <location>
        <begin position="20"/>
        <end position="39"/>
    </location>
</feature>
<dbReference type="Proteomes" id="UP000294937">
    <property type="component" value="Unassembled WGS sequence"/>
</dbReference>
<dbReference type="InterPro" id="IPR000731">
    <property type="entry name" value="SSD"/>
</dbReference>
<dbReference type="EMBL" id="SMAG01000002">
    <property type="protein sequence ID" value="TCS95456.1"/>
    <property type="molecule type" value="Genomic_DNA"/>
</dbReference>
<dbReference type="OrthoDB" id="2365435at2"/>
<keyword evidence="5 7" id="KW-1133">Transmembrane helix</keyword>
<evidence type="ECO:0000256" key="1">
    <source>
        <dbReference type="ARBA" id="ARBA00004651"/>
    </source>
</evidence>
<evidence type="ECO:0000259" key="8">
    <source>
        <dbReference type="PROSITE" id="PS50156"/>
    </source>
</evidence>
<evidence type="ECO:0000256" key="3">
    <source>
        <dbReference type="ARBA" id="ARBA00022475"/>
    </source>
</evidence>
<dbReference type="InterPro" id="IPR004869">
    <property type="entry name" value="MMPL_dom"/>
</dbReference>
<comment type="similarity">
    <text evidence="2">Belongs to the resistance-nodulation-cell division (RND) (TC 2.A.6) family. MmpL subfamily.</text>
</comment>
<keyword evidence="6 7" id="KW-0472">Membrane</keyword>
<evidence type="ECO:0000256" key="5">
    <source>
        <dbReference type="ARBA" id="ARBA00022989"/>
    </source>
</evidence>
<dbReference type="InterPro" id="IPR050545">
    <property type="entry name" value="Mycobact_MmpL"/>
</dbReference>
<proteinExistence type="inferred from homology"/>
<feature type="transmembrane region" description="Helical" evidence="7">
    <location>
        <begin position="322"/>
        <end position="341"/>
    </location>
</feature>
<reference evidence="9 10" key="1">
    <citation type="submission" date="2019-03" db="EMBL/GenBank/DDBJ databases">
        <title>Genomic Encyclopedia of Type Strains, Phase IV (KMG-IV): sequencing the most valuable type-strain genomes for metagenomic binning, comparative biology and taxonomic classification.</title>
        <authorList>
            <person name="Goeker M."/>
        </authorList>
    </citation>
    <scope>NUCLEOTIDE SEQUENCE [LARGE SCALE GENOMIC DNA]</scope>
    <source>
        <strain evidence="9 10">DSM 45707</strain>
    </source>
</reference>
<comment type="subcellular location">
    <subcellularLocation>
        <location evidence="1">Cell membrane</location>
        <topology evidence="1">Multi-pass membrane protein</topology>
    </subcellularLocation>
</comment>
<feature type="transmembrane region" description="Helical" evidence="7">
    <location>
        <begin position="562"/>
        <end position="579"/>
    </location>
</feature>
<gene>
    <name evidence="9" type="ORF">EDD58_10226</name>
</gene>
<feature type="transmembrane region" description="Helical" evidence="7">
    <location>
        <begin position="691"/>
        <end position="721"/>
    </location>
</feature>
<dbReference type="AlphaFoldDB" id="A0A4R3LDA6"/>
<feature type="transmembrane region" description="Helical" evidence="7">
    <location>
        <begin position="383"/>
        <end position="407"/>
    </location>
</feature>
<dbReference type="GO" id="GO:0005886">
    <property type="term" value="C:plasma membrane"/>
    <property type="evidence" value="ECO:0007669"/>
    <property type="project" value="UniProtKB-SubCell"/>
</dbReference>
<feature type="transmembrane region" description="Helical" evidence="7">
    <location>
        <begin position="192"/>
        <end position="209"/>
    </location>
</feature>
<evidence type="ECO:0000256" key="7">
    <source>
        <dbReference type="SAM" id="Phobius"/>
    </source>
</evidence>
<evidence type="ECO:0000313" key="10">
    <source>
        <dbReference type="Proteomes" id="UP000294937"/>
    </source>
</evidence>